<dbReference type="Pfam" id="PF12738">
    <property type="entry name" value="PTCB-BRCT"/>
    <property type="match status" value="2"/>
</dbReference>
<dbReference type="PROSITE" id="PS50172">
    <property type="entry name" value="BRCT"/>
    <property type="match status" value="4"/>
</dbReference>
<proteinExistence type="predicted"/>
<feature type="compositionally biased region" description="Low complexity" evidence="1">
    <location>
        <begin position="1029"/>
        <end position="1039"/>
    </location>
</feature>
<feature type="compositionally biased region" description="Acidic residues" evidence="1">
    <location>
        <begin position="556"/>
        <end position="566"/>
    </location>
</feature>
<name>A0A2H3IU51_WOLCO</name>
<feature type="compositionally biased region" description="Basic and acidic residues" evidence="1">
    <location>
        <begin position="989"/>
        <end position="998"/>
    </location>
</feature>
<protein>
    <recommendedName>
        <fullName evidence="2">BRCT domain-containing protein</fullName>
    </recommendedName>
</protein>
<feature type="compositionally biased region" description="Low complexity" evidence="1">
    <location>
        <begin position="679"/>
        <end position="694"/>
    </location>
</feature>
<feature type="compositionally biased region" description="Basic and acidic residues" evidence="1">
    <location>
        <begin position="542"/>
        <end position="555"/>
    </location>
</feature>
<dbReference type="InterPro" id="IPR001357">
    <property type="entry name" value="BRCT_dom"/>
</dbReference>
<organism evidence="3 4">
    <name type="scientific">Wolfiporia cocos (strain MD-104)</name>
    <name type="common">Brown rot fungus</name>
    <dbReference type="NCBI Taxonomy" id="742152"/>
    <lineage>
        <taxon>Eukaryota</taxon>
        <taxon>Fungi</taxon>
        <taxon>Dikarya</taxon>
        <taxon>Basidiomycota</taxon>
        <taxon>Agaricomycotina</taxon>
        <taxon>Agaricomycetes</taxon>
        <taxon>Polyporales</taxon>
        <taxon>Phaeolaceae</taxon>
        <taxon>Wolfiporia</taxon>
    </lineage>
</organism>
<dbReference type="OMA" id="DSHNWSY"/>
<evidence type="ECO:0000256" key="1">
    <source>
        <dbReference type="SAM" id="MobiDB-lite"/>
    </source>
</evidence>
<dbReference type="GO" id="GO:0005634">
    <property type="term" value="C:nucleus"/>
    <property type="evidence" value="ECO:0007669"/>
    <property type="project" value="TreeGrafter"/>
</dbReference>
<feature type="domain" description="BRCT" evidence="2">
    <location>
        <begin position="350"/>
        <end position="431"/>
    </location>
</feature>
<feature type="compositionally biased region" description="Basic and acidic residues" evidence="1">
    <location>
        <begin position="1015"/>
        <end position="1026"/>
    </location>
</feature>
<dbReference type="Pfam" id="PF16589">
    <property type="entry name" value="BRCT_2"/>
    <property type="match status" value="1"/>
</dbReference>
<dbReference type="CDD" id="cd18432">
    <property type="entry name" value="BRCT_PAXIP1_rpt6_like"/>
    <property type="match status" value="1"/>
</dbReference>
<dbReference type="InterPro" id="IPR036420">
    <property type="entry name" value="BRCT_dom_sf"/>
</dbReference>
<feature type="region of interest" description="Disordered" evidence="1">
    <location>
        <begin position="542"/>
        <end position="1039"/>
    </location>
</feature>
<dbReference type="Gene3D" id="3.40.50.10190">
    <property type="entry name" value="BRCT domain"/>
    <property type="match status" value="4"/>
</dbReference>
<dbReference type="Pfam" id="PF16770">
    <property type="entry name" value="RTT107_BRCT_5"/>
    <property type="match status" value="1"/>
</dbReference>
<evidence type="ECO:0000313" key="3">
    <source>
        <dbReference type="EMBL" id="PCH32955.1"/>
    </source>
</evidence>
<dbReference type="GO" id="GO:1990683">
    <property type="term" value="P:DNA double-strand break attachment to nuclear envelope"/>
    <property type="evidence" value="ECO:0007669"/>
    <property type="project" value="TreeGrafter"/>
</dbReference>
<accession>A0A2H3IU51</accession>
<keyword evidence="4" id="KW-1185">Reference proteome</keyword>
<dbReference type="SMART" id="SM00292">
    <property type="entry name" value="BRCT"/>
    <property type="match status" value="5"/>
</dbReference>
<sequence>MPPPPDAFAAVFFFVSRTLDPTRCTELTDTLAAAGATAVPLADARLTHLITASLPTDDALEVLPEGSSASLVTPTWAERSRVLGAPLAAEHFSPDPAMLFSGVTASAADLGQADTELLSAAITALGGQWRTALTKDVTHLFALAPGGQKYATAMHYRAQVGMRVLVPHWFDDSVRLGIRDLPTRDYEWPEPIVFKSGVELEKQEREYSIPEEKRAFYETALATGNDLPFVRAPAKNVWDGKRVLISASLQLSPSQRSAHEDDIRRGGGVPVPLTLANMKGMSPREIAMEEAEKIDETDVLVTRYRAGPGYVKAYKTNKTIGSLAWLWCVRASGALSRPTDQLLHYPIPRKPIEGFDKHVITITNYTGKHREYIKKLICVMGAQFTPSMSNKNTILVAAYIGGTKTTKAAAWSIPIVHHLWLEDCFAQWRALTPAHARYIGFAPGVDYSSLLSGAGRGMGVGGAGVGGAGFSEEELKALEEDFGEEEEEEEEGAEIPQGSAASLREVEEAVSGIHHGKQGLVVADASAGGYLDVDGDFEMRSVREEESRKEVGRMMDEEDEEDEEEEERLRKVAAVKVKTKAGREDRKGKGKVRAAAESSDEYDGQEASKRQPAKTKTSTVAEAATKARRTSKRYGRRAREEQSDAHSELEYEDDDEEEAPSKAKDKGKFKAKEAEKTTGRAPGAKAAAAAAKPSAKGKRKSLHQEEDMEQEEDEPVPGRAKTSLRGKGKGKTADAFASKGQSSNGKKPKAAVSDTDEEGQQKGSEEEEEREGPNTPNRSAAPTKGRTPRRRLSVVLPTAAAVYSPSKSAAGPSASQSDMTKGKGDPHTGSQRTNAKEAVMPSPKKAAGKPQASADLESESDMDSPLSPPPVRQARRSDASAAVSKEPALTAVAGPSGREPSPTSATTSTRGRRSAANKATQRLHEEIMPDVMNFEKEMKRGSVRHMWEEEKEKSKEQKAEKTKAKKRTSAAMEELPSEGEEPGRKKKRLSEGRKDGRRLSTNRQNEESEEGEESDGGKNEPREKGAAKGKGAAAIAGNKASSKTAQNVRVLTTQVTVSDEVIKALTKLGVKMTTKPSECTHLIAKSIVRTEKFLCAMAVAPFILSEKWLVASAAAKTLLPEDKFFLTDPATEKKWDFKLSDALQRSKETGGKVFKGMSFYVTPKVGIDTKLLKNVITAGGGQLLIQTPTLRVLNGHDSRFVISSPADVSIWRPLAQSGYPIYTQELILDGALTQEIDWESPSNRVEGSISS</sequence>
<dbReference type="PANTHER" id="PTHR47667:SF1">
    <property type="entry name" value="REGULATOR OF TY1 TRANSPOSITION PROTEIN 107"/>
    <property type="match status" value="1"/>
</dbReference>
<dbReference type="InterPro" id="IPR053036">
    <property type="entry name" value="CellCycle_DNARepair_Reg"/>
</dbReference>
<feature type="region of interest" description="Disordered" evidence="1">
    <location>
        <begin position="479"/>
        <end position="505"/>
    </location>
</feature>
<evidence type="ECO:0000313" key="4">
    <source>
        <dbReference type="Proteomes" id="UP000218811"/>
    </source>
</evidence>
<feature type="compositionally biased region" description="Basic and acidic residues" evidence="1">
    <location>
        <begin position="637"/>
        <end position="649"/>
    </location>
</feature>
<dbReference type="Proteomes" id="UP000218811">
    <property type="component" value="Unassembled WGS sequence"/>
</dbReference>
<feature type="compositionally biased region" description="Basic and acidic residues" evidence="1">
    <location>
        <begin position="922"/>
        <end position="962"/>
    </location>
</feature>
<dbReference type="PANTHER" id="PTHR47667">
    <property type="entry name" value="REGULATOR OF TY1 TRANSPOSITION PROTEIN 107"/>
    <property type="match status" value="1"/>
</dbReference>
<feature type="compositionally biased region" description="Basic residues" evidence="1">
    <location>
        <begin position="626"/>
        <end position="636"/>
    </location>
</feature>
<feature type="compositionally biased region" description="Acidic residues" evidence="1">
    <location>
        <begin position="480"/>
        <end position="493"/>
    </location>
</feature>
<dbReference type="AlphaFoldDB" id="A0A2H3IU51"/>
<dbReference type="EMBL" id="KB467831">
    <property type="protein sequence ID" value="PCH32955.1"/>
    <property type="molecule type" value="Genomic_DNA"/>
</dbReference>
<dbReference type="CDD" id="cd17743">
    <property type="entry name" value="BRCT_BRC1_like_rpt5"/>
    <property type="match status" value="1"/>
</dbReference>
<dbReference type="OrthoDB" id="342264at2759"/>
<dbReference type="GO" id="GO:0006302">
    <property type="term" value="P:double-strand break repair"/>
    <property type="evidence" value="ECO:0007669"/>
    <property type="project" value="TreeGrafter"/>
</dbReference>
<evidence type="ECO:0000259" key="2">
    <source>
        <dbReference type="PROSITE" id="PS50172"/>
    </source>
</evidence>
<feature type="compositionally biased region" description="Basic residues" evidence="1">
    <location>
        <begin position="571"/>
        <end position="580"/>
    </location>
</feature>
<feature type="compositionally biased region" description="Basic and acidic residues" evidence="1">
    <location>
        <begin position="659"/>
        <end position="678"/>
    </location>
</feature>
<dbReference type="GO" id="GO:0035361">
    <property type="term" value="C:Cul8-RING ubiquitin ligase complex"/>
    <property type="evidence" value="ECO:0007669"/>
    <property type="project" value="TreeGrafter"/>
</dbReference>
<dbReference type="SUPFAM" id="SSF52113">
    <property type="entry name" value="BRCT domain"/>
    <property type="match status" value="4"/>
</dbReference>
<feature type="compositionally biased region" description="Acidic residues" evidence="1">
    <location>
        <begin position="706"/>
        <end position="715"/>
    </location>
</feature>
<dbReference type="STRING" id="742152.A0A2H3IU51"/>
<feature type="domain" description="BRCT" evidence="2">
    <location>
        <begin position="1059"/>
        <end position="1126"/>
    </location>
</feature>
<feature type="compositionally biased region" description="Low complexity" evidence="1">
    <location>
        <begin position="804"/>
        <end position="817"/>
    </location>
</feature>
<dbReference type="CDD" id="cd18436">
    <property type="entry name" value="BRCT_BRC1_like_rpt2"/>
    <property type="match status" value="1"/>
</dbReference>
<gene>
    <name evidence="3" type="ORF">WOLCODRAFT_92701</name>
</gene>
<feature type="domain" description="BRCT" evidence="2">
    <location>
        <begin position="95"/>
        <end position="175"/>
    </location>
</feature>
<feature type="domain" description="BRCT" evidence="2">
    <location>
        <begin position="3"/>
        <end position="76"/>
    </location>
</feature>
<reference evidence="3 4" key="1">
    <citation type="journal article" date="2012" name="Science">
        <title>The Paleozoic origin of enzymatic lignin decomposition reconstructed from 31 fungal genomes.</title>
        <authorList>
            <person name="Floudas D."/>
            <person name="Binder M."/>
            <person name="Riley R."/>
            <person name="Barry K."/>
            <person name="Blanchette R.A."/>
            <person name="Henrissat B."/>
            <person name="Martinez A.T."/>
            <person name="Otillar R."/>
            <person name="Spatafora J.W."/>
            <person name="Yadav J.S."/>
            <person name="Aerts A."/>
            <person name="Benoit I."/>
            <person name="Boyd A."/>
            <person name="Carlson A."/>
            <person name="Copeland A."/>
            <person name="Coutinho P.M."/>
            <person name="de Vries R.P."/>
            <person name="Ferreira P."/>
            <person name="Findley K."/>
            <person name="Foster B."/>
            <person name="Gaskell J."/>
            <person name="Glotzer D."/>
            <person name="Gorecki P."/>
            <person name="Heitman J."/>
            <person name="Hesse C."/>
            <person name="Hori C."/>
            <person name="Igarashi K."/>
            <person name="Jurgens J.A."/>
            <person name="Kallen N."/>
            <person name="Kersten P."/>
            <person name="Kohler A."/>
            <person name="Kuees U."/>
            <person name="Kumar T.K.A."/>
            <person name="Kuo A."/>
            <person name="LaButti K."/>
            <person name="Larrondo L.F."/>
            <person name="Lindquist E."/>
            <person name="Ling A."/>
            <person name="Lombard V."/>
            <person name="Lucas S."/>
            <person name="Lundell T."/>
            <person name="Martin R."/>
            <person name="McLaughlin D.J."/>
            <person name="Morgenstern I."/>
            <person name="Morin E."/>
            <person name="Murat C."/>
            <person name="Nagy L.G."/>
            <person name="Nolan M."/>
            <person name="Ohm R.A."/>
            <person name="Patyshakuliyeva A."/>
            <person name="Rokas A."/>
            <person name="Ruiz-Duenas F.J."/>
            <person name="Sabat G."/>
            <person name="Salamov A."/>
            <person name="Samejima M."/>
            <person name="Schmutz J."/>
            <person name="Slot J.C."/>
            <person name="St John F."/>
            <person name="Stenlid J."/>
            <person name="Sun H."/>
            <person name="Sun S."/>
            <person name="Syed K."/>
            <person name="Tsang A."/>
            <person name="Wiebenga A."/>
            <person name="Young D."/>
            <person name="Pisabarro A."/>
            <person name="Eastwood D.C."/>
            <person name="Martin F."/>
            <person name="Cullen D."/>
            <person name="Grigoriev I.V."/>
            <person name="Hibbett D.S."/>
        </authorList>
    </citation>
    <scope>NUCLEOTIDE SEQUENCE [LARGE SCALE GENOMIC DNA]</scope>
    <source>
        <strain evidence="3 4">MD-104</strain>
    </source>
</reference>